<feature type="non-terminal residue" evidence="2">
    <location>
        <position position="1"/>
    </location>
</feature>
<organism evidence="2 3">
    <name type="scientific">Brassica napus</name>
    <name type="common">Rape</name>
    <dbReference type="NCBI Taxonomy" id="3708"/>
    <lineage>
        <taxon>Eukaryota</taxon>
        <taxon>Viridiplantae</taxon>
        <taxon>Streptophyta</taxon>
        <taxon>Embryophyta</taxon>
        <taxon>Tracheophyta</taxon>
        <taxon>Spermatophyta</taxon>
        <taxon>Magnoliopsida</taxon>
        <taxon>eudicotyledons</taxon>
        <taxon>Gunneridae</taxon>
        <taxon>Pentapetalae</taxon>
        <taxon>rosids</taxon>
        <taxon>malvids</taxon>
        <taxon>Brassicales</taxon>
        <taxon>Brassicaceae</taxon>
        <taxon>Brassiceae</taxon>
        <taxon>Brassica</taxon>
    </lineage>
</organism>
<dbReference type="SUPFAM" id="SSF141562">
    <property type="entry name" value="At5g01610-like"/>
    <property type="match status" value="1"/>
</dbReference>
<dbReference type="EMBL" id="JAGKQM010000017">
    <property type="protein sequence ID" value="KAH0869300.1"/>
    <property type="molecule type" value="Genomic_DNA"/>
</dbReference>
<gene>
    <name evidence="2" type="ORF">HID58_076322</name>
    <name evidence="1" type="ORF">HID58_086438</name>
</gene>
<comment type="caution">
    <text evidence="2">The sequence shown here is derived from an EMBL/GenBank/DDBJ whole genome shotgun (WGS) entry which is preliminary data.</text>
</comment>
<evidence type="ECO:0000313" key="2">
    <source>
        <dbReference type="EMBL" id="KAH0869300.1"/>
    </source>
</evidence>
<sequence>VFGSLHITKPILRRTIGGLSVQDLFLWFPVRGLHVDIPCSGVIYFNVRVVHDRYFMSLFETQRDCVADVRNTADSGFTGGIEKWTEHCRPMGMNHRKDGVEFGSMGKRVVEVGRK</sequence>
<name>A0ABQ7YM58_BRANA</name>
<dbReference type="Proteomes" id="UP000824890">
    <property type="component" value="Unassembled WGS sequence"/>
</dbReference>
<protein>
    <submittedName>
        <fullName evidence="2">Uncharacterized protein</fullName>
    </submittedName>
</protein>
<reference evidence="2 3" key="1">
    <citation type="submission" date="2021-05" db="EMBL/GenBank/DDBJ databases">
        <title>Genome Assembly of Synthetic Allotetraploid Brassica napus Reveals Homoeologous Exchanges between Subgenomes.</title>
        <authorList>
            <person name="Davis J.T."/>
        </authorList>
    </citation>
    <scope>NUCLEOTIDE SEQUENCE [LARGE SCALE GENOMIC DNA]</scope>
    <source>
        <strain evidence="3">cv. Da-Ae</strain>
        <tissue evidence="2">Seedling</tissue>
    </source>
</reference>
<dbReference type="EMBL" id="JAGKQM010000019">
    <property type="protein sequence ID" value="KAH0858177.1"/>
    <property type="molecule type" value="Genomic_DNA"/>
</dbReference>
<evidence type="ECO:0000313" key="1">
    <source>
        <dbReference type="EMBL" id="KAH0858177.1"/>
    </source>
</evidence>
<keyword evidence="3" id="KW-1185">Reference proteome</keyword>
<dbReference type="InterPro" id="IPR036758">
    <property type="entry name" value="At5g01610-like"/>
</dbReference>
<dbReference type="Gene3D" id="2.30.240.10">
    <property type="entry name" value="At5g01610-like"/>
    <property type="match status" value="1"/>
</dbReference>
<accession>A0ABQ7YM58</accession>
<evidence type="ECO:0000313" key="3">
    <source>
        <dbReference type="Proteomes" id="UP000824890"/>
    </source>
</evidence>
<proteinExistence type="predicted"/>